<dbReference type="Proteomes" id="UP001500975">
    <property type="component" value="Unassembled WGS sequence"/>
</dbReference>
<accession>A0ABP8I9D5</accession>
<keyword evidence="3" id="KW-1185">Reference proteome</keyword>
<gene>
    <name evidence="2" type="ORF">GCM10023165_45030</name>
</gene>
<dbReference type="PANTHER" id="PTHR34846">
    <property type="entry name" value="4-CARBOXYMUCONOLACTONE DECARBOXYLASE FAMILY PROTEIN (AFU_ORTHOLOGUE AFUA_6G11590)"/>
    <property type="match status" value="1"/>
</dbReference>
<dbReference type="InterPro" id="IPR003779">
    <property type="entry name" value="CMD-like"/>
</dbReference>
<dbReference type="SUPFAM" id="SSF69118">
    <property type="entry name" value="AhpD-like"/>
    <property type="match status" value="1"/>
</dbReference>
<dbReference type="RefSeq" id="WP_345540778.1">
    <property type="nucleotide sequence ID" value="NZ_BAABGJ010000080.1"/>
</dbReference>
<dbReference type="Pfam" id="PF02627">
    <property type="entry name" value="CMD"/>
    <property type="match status" value="1"/>
</dbReference>
<evidence type="ECO:0000259" key="1">
    <source>
        <dbReference type="Pfam" id="PF02627"/>
    </source>
</evidence>
<organism evidence="2 3">
    <name type="scientific">Variovorax defluvii</name>
    <dbReference type="NCBI Taxonomy" id="913761"/>
    <lineage>
        <taxon>Bacteria</taxon>
        <taxon>Pseudomonadati</taxon>
        <taxon>Pseudomonadota</taxon>
        <taxon>Betaproteobacteria</taxon>
        <taxon>Burkholderiales</taxon>
        <taxon>Comamonadaceae</taxon>
        <taxon>Variovorax</taxon>
    </lineage>
</organism>
<dbReference type="Gene3D" id="1.20.1290.10">
    <property type="entry name" value="AhpD-like"/>
    <property type="match status" value="1"/>
</dbReference>
<sequence>MARLPYADIERSDIAPLVERITQERGSVLHLYQMLLHSPAVAEGWLNFLTAIRQRCALSADLRELVIMRVAALNGAAYEADQHAPLALAAGVTEKQLEDLGTWTLSDQFTGQQRAVLQLTDEMTTAIQVSPDLIATVGAFLSHKEIVELVVTIAAYNMVSRFLEALSIHSDDSR</sequence>
<feature type="domain" description="Carboxymuconolactone decarboxylase-like" evidence="1">
    <location>
        <begin position="39"/>
        <end position="122"/>
    </location>
</feature>
<comment type="caution">
    <text evidence="2">The sequence shown here is derived from an EMBL/GenBank/DDBJ whole genome shotgun (WGS) entry which is preliminary data.</text>
</comment>
<name>A0ABP8I9D5_9BURK</name>
<evidence type="ECO:0000313" key="2">
    <source>
        <dbReference type="EMBL" id="GAA4354125.1"/>
    </source>
</evidence>
<protein>
    <submittedName>
        <fullName evidence="2">Carboxymuconolactone decarboxylase family protein</fullName>
    </submittedName>
</protein>
<dbReference type="PANTHER" id="PTHR34846:SF11">
    <property type="entry name" value="4-CARBOXYMUCONOLACTONE DECARBOXYLASE FAMILY PROTEIN (AFU_ORTHOLOGUE AFUA_6G11590)"/>
    <property type="match status" value="1"/>
</dbReference>
<proteinExistence type="predicted"/>
<dbReference type="InterPro" id="IPR029032">
    <property type="entry name" value="AhpD-like"/>
</dbReference>
<reference evidence="3" key="1">
    <citation type="journal article" date="2019" name="Int. J. Syst. Evol. Microbiol.">
        <title>The Global Catalogue of Microorganisms (GCM) 10K type strain sequencing project: providing services to taxonomists for standard genome sequencing and annotation.</title>
        <authorList>
            <consortium name="The Broad Institute Genomics Platform"/>
            <consortium name="The Broad Institute Genome Sequencing Center for Infectious Disease"/>
            <person name="Wu L."/>
            <person name="Ma J."/>
        </authorList>
    </citation>
    <scope>NUCLEOTIDE SEQUENCE [LARGE SCALE GENOMIC DNA]</scope>
    <source>
        <strain evidence="3">JCM 17804</strain>
    </source>
</reference>
<evidence type="ECO:0000313" key="3">
    <source>
        <dbReference type="Proteomes" id="UP001500975"/>
    </source>
</evidence>
<dbReference type="EMBL" id="BAABGJ010000080">
    <property type="protein sequence ID" value="GAA4354125.1"/>
    <property type="molecule type" value="Genomic_DNA"/>
</dbReference>